<proteinExistence type="predicted"/>
<organism evidence="4 5">
    <name type="scientific">Streptodolium elevatio</name>
    <dbReference type="NCBI Taxonomy" id="3157996"/>
    <lineage>
        <taxon>Bacteria</taxon>
        <taxon>Bacillati</taxon>
        <taxon>Actinomycetota</taxon>
        <taxon>Actinomycetes</taxon>
        <taxon>Kitasatosporales</taxon>
        <taxon>Streptomycetaceae</taxon>
        <taxon>Streptodolium</taxon>
    </lineage>
</organism>
<feature type="transmembrane region" description="Helical" evidence="2">
    <location>
        <begin position="169"/>
        <end position="187"/>
    </location>
</feature>
<evidence type="ECO:0000313" key="5">
    <source>
        <dbReference type="Proteomes" id="UP001551482"/>
    </source>
</evidence>
<dbReference type="RefSeq" id="WP_358348367.1">
    <property type="nucleotide sequence ID" value="NZ_JBEZFP010000005.1"/>
</dbReference>
<keyword evidence="2" id="KW-0812">Transmembrane</keyword>
<evidence type="ECO:0000256" key="1">
    <source>
        <dbReference type="SAM" id="MobiDB-lite"/>
    </source>
</evidence>
<reference evidence="4 5" key="1">
    <citation type="submission" date="2024-06" db="EMBL/GenBank/DDBJ databases">
        <title>The Natural Products Discovery Center: Release of the First 8490 Sequenced Strains for Exploring Actinobacteria Biosynthetic Diversity.</title>
        <authorList>
            <person name="Kalkreuter E."/>
            <person name="Kautsar S.A."/>
            <person name="Yang D."/>
            <person name="Bader C.D."/>
            <person name="Teijaro C.N."/>
            <person name="Fluegel L."/>
            <person name="Davis C.M."/>
            <person name="Simpson J.R."/>
            <person name="Lauterbach L."/>
            <person name="Steele A.D."/>
            <person name="Gui C."/>
            <person name="Meng S."/>
            <person name="Li G."/>
            <person name="Viehrig K."/>
            <person name="Ye F."/>
            <person name="Su P."/>
            <person name="Kiefer A.F."/>
            <person name="Nichols A."/>
            <person name="Cepeda A.J."/>
            <person name="Yan W."/>
            <person name="Fan B."/>
            <person name="Jiang Y."/>
            <person name="Adhikari A."/>
            <person name="Zheng C.-J."/>
            <person name="Schuster L."/>
            <person name="Cowan T.M."/>
            <person name="Smanski M.J."/>
            <person name="Chevrette M.G."/>
            <person name="De Carvalho L.P.S."/>
            <person name="Shen B."/>
        </authorList>
    </citation>
    <scope>NUCLEOTIDE SEQUENCE [LARGE SCALE GENOMIC DNA]</scope>
    <source>
        <strain evidence="4 5">NPDC048946</strain>
    </source>
</reference>
<dbReference type="InterPro" id="IPR052901">
    <property type="entry name" value="Bact_TGase-like"/>
</dbReference>
<feature type="region of interest" description="Disordered" evidence="1">
    <location>
        <begin position="1"/>
        <end position="26"/>
    </location>
</feature>
<feature type="compositionally biased region" description="Basic residues" evidence="1">
    <location>
        <begin position="738"/>
        <end position="747"/>
    </location>
</feature>
<evidence type="ECO:0000259" key="3">
    <source>
        <dbReference type="SMART" id="SM00460"/>
    </source>
</evidence>
<sequence>MTAASAPGVGRAPTRPGTRRPADGPTRQAQLSLVPVSLLALCAGAAFRPVFGWPAIAGTVTVAALLPVALTYLVSARLRFPLASAAALTMLCALVAGCATLFGDRAPGGFVPTPALARELGTSLADAPQTLLGMVLPAPADSRLLVLVFAIVWLVAWSGAELALRGRGVLVPALPAAVALAVVPLLAVGAPQGGLPLAMPAIVIAGAMALIRTPDSAVRTEQLVTGGVLVGVLALIAGLITPAMPGGSRRAVDLRPHARQAEPLTVQGVNPLERLSSWLRDPERPMFTVSAPDAPADQLWRLTVFDEYDGIRWRPVHSLVASGGRVPPGPDAETAARSLSQHIVVDQLPGPWLPSADRPESVDVSSPAGMRIAVDPEGGVLAGDRRLPPGSTYSVVSKVAVHSPERTQYAVPADDPEGTALPYHDATGAPIETVDALRALAQEATAGTSFPYEQAVRLAEWLRARCVFDEDAVPGHGYRHLEFFLGSSRRGTSEQFAAAFAVLARTLNLPSRVVVGFRSPMPTEGRLQVRAGDALAWAEVHFADVGWISFFPTPEPGPAAVVPPPPPEPVVEPAPAPAPAPAQGQDPSEAEKQKQDQADGSGSSRDGIPLWALVVGAVVVLAVLVALGLALRPTVVRRRRMRGPPERRILGAWEQLQVRLLELGMPATGALTATEVAEYARARVGDRAGEAAGVLARICNELAFAADPAPMAQTSAASLAWRCCREVEAEVRAERRRDRAMRRRAKAHAVATTIVPRRRRRPPADAWSHRRDTGTGKPGSADPGAGLAGAGTPVVSGPRRP</sequence>
<feature type="region of interest" description="Disordered" evidence="1">
    <location>
        <begin position="559"/>
        <end position="604"/>
    </location>
</feature>
<dbReference type="Gene3D" id="3.10.620.30">
    <property type="match status" value="1"/>
</dbReference>
<feature type="transmembrane region" description="Helical" evidence="2">
    <location>
        <begin position="223"/>
        <end position="244"/>
    </location>
</feature>
<feature type="domain" description="Transglutaminase-like" evidence="3">
    <location>
        <begin position="485"/>
        <end position="554"/>
    </location>
</feature>
<dbReference type="Proteomes" id="UP001551482">
    <property type="component" value="Unassembled WGS sequence"/>
</dbReference>
<feature type="transmembrane region" description="Helical" evidence="2">
    <location>
        <begin position="193"/>
        <end position="211"/>
    </location>
</feature>
<feature type="region of interest" description="Disordered" evidence="1">
    <location>
        <begin position="736"/>
        <end position="801"/>
    </location>
</feature>
<dbReference type="EMBL" id="JBEZFP010000005">
    <property type="protein sequence ID" value="MEU8132478.1"/>
    <property type="molecule type" value="Genomic_DNA"/>
</dbReference>
<keyword evidence="2" id="KW-1133">Transmembrane helix</keyword>
<feature type="transmembrane region" description="Helical" evidence="2">
    <location>
        <begin position="53"/>
        <end position="73"/>
    </location>
</feature>
<dbReference type="Pfam" id="PF11992">
    <property type="entry name" value="TgpA_N"/>
    <property type="match status" value="1"/>
</dbReference>
<evidence type="ECO:0000313" key="4">
    <source>
        <dbReference type="EMBL" id="MEU8132478.1"/>
    </source>
</evidence>
<evidence type="ECO:0000256" key="2">
    <source>
        <dbReference type="SAM" id="Phobius"/>
    </source>
</evidence>
<dbReference type="InterPro" id="IPR021878">
    <property type="entry name" value="TgpA_N"/>
</dbReference>
<accession>A0ABV3D9R4</accession>
<keyword evidence="2" id="KW-0472">Membrane</keyword>
<feature type="compositionally biased region" description="Pro residues" evidence="1">
    <location>
        <begin position="559"/>
        <end position="580"/>
    </location>
</feature>
<dbReference type="SMART" id="SM00460">
    <property type="entry name" value="TGc"/>
    <property type="match status" value="1"/>
</dbReference>
<dbReference type="PANTHER" id="PTHR42736:SF1">
    <property type="entry name" value="PROTEIN-GLUTAMINE GAMMA-GLUTAMYLTRANSFERASE"/>
    <property type="match status" value="1"/>
</dbReference>
<dbReference type="InterPro" id="IPR038765">
    <property type="entry name" value="Papain-like_cys_pep_sf"/>
</dbReference>
<feature type="compositionally biased region" description="Low complexity" evidence="1">
    <location>
        <begin position="1"/>
        <end position="16"/>
    </location>
</feature>
<keyword evidence="5" id="KW-1185">Reference proteome</keyword>
<protein>
    <submittedName>
        <fullName evidence="4">DUF3488 and transglutaminase-like domain-containing protein</fullName>
    </submittedName>
</protein>
<name>A0ABV3D9R4_9ACTN</name>
<feature type="transmembrane region" description="Helical" evidence="2">
    <location>
        <begin position="144"/>
        <end position="164"/>
    </location>
</feature>
<gene>
    <name evidence="4" type="ORF">AB0C36_03130</name>
</gene>
<feature type="transmembrane region" description="Helical" evidence="2">
    <location>
        <begin position="80"/>
        <end position="102"/>
    </location>
</feature>
<comment type="caution">
    <text evidence="4">The sequence shown here is derived from an EMBL/GenBank/DDBJ whole genome shotgun (WGS) entry which is preliminary data.</text>
</comment>
<dbReference type="InterPro" id="IPR002931">
    <property type="entry name" value="Transglutaminase-like"/>
</dbReference>
<dbReference type="PANTHER" id="PTHR42736">
    <property type="entry name" value="PROTEIN-GLUTAMINE GAMMA-GLUTAMYLTRANSFERASE"/>
    <property type="match status" value="1"/>
</dbReference>
<feature type="transmembrane region" description="Helical" evidence="2">
    <location>
        <begin position="610"/>
        <end position="631"/>
    </location>
</feature>
<dbReference type="Pfam" id="PF01841">
    <property type="entry name" value="Transglut_core"/>
    <property type="match status" value="1"/>
</dbReference>
<dbReference type="SUPFAM" id="SSF54001">
    <property type="entry name" value="Cysteine proteinases"/>
    <property type="match status" value="1"/>
</dbReference>